<dbReference type="InterPro" id="IPR036318">
    <property type="entry name" value="FAD-bd_PCMH-like_sf"/>
</dbReference>
<evidence type="ECO:0000256" key="3">
    <source>
        <dbReference type="ARBA" id="ARBA00023002"/>
    </source>
</evidence>
<dbReference type="PANTHER" id="PTHR43762">
    <property type="entry name" value="L-GULONOLACTONE OXIDASE"/>
    <property type="match status" value="1"/>
</dbReference>
<dbReference type="Proteomes" id="UP000198618">
    <property type="component" value="Unassembled WGS sequence"/>
</dbReference>
<name>A0A1H9Y432_9BACI</name>
<dbReference type="Pfam" id="PF04030">
    <property type="entry name" value="ALO"/>
    <property type="match status" value="1"/>
</dbReference>
<dbReference type="GO" id="GO:0016020">
    <property type="term" value="C:membrane"/>
    <property type="evidence" value="ECO:0007669"/>
    <property type="project" value="InterPro"/>
</dbReference>
<evidence type="ECO:0000313" key="6">
    <source>
        <dbReference type="EMBL" id="SES63617.1"/>
    </source>
</evidence>
<dbReference type="InterPro" id="IPR007173">
    <property type="entry name" value="ALO_C"/>
</dbReference>
<feature type="transmembrane region" description="Helical" evidence="4">
    <location>
        <begin position="7"/>
        <end position="26"/>
    </location>
</feature>
<dbReference type="InterPro" id="IPR016166">
    <property type="entry name" value="FAD-bd_PCMH"/>
</dbReference>
<dbReference type="AlphaFoldDB" id="A0A1H9Y432"/>
<evidence type="ECO:0000313" key="7">
    <source>
        <dbReference type="Proteomes" id="UP000198618"/>
    </source>
</evidence>
<protein>
    <submittedName>
        <fullName evidence="6">FAD/FMN-containing dehydrogenase</fullName>
    </submittedName>
</protein>
<evidence type="ECO:0000256" key="1">
    <source>
        <dbReference type="ARBA" id="ARBA00022630"/>
    </source>
</evidence>
<proteinExistence type="predicted"/>
<dbReference type="RefSeq" id="WP_170840617.1">
    <property type="nucleotide sequence ID" value="NZ_FOHE01000001.1"/>
</dbReference>
<dbReference type="InterPro" id="IPR016171">
    <property type="entry name" value="Vanillyl_alc_oxidase_C-sub2"/>
</dbReference>
<accession>A0A1H9Y432</accession>
<reference evidence="6 7" key="1">
    <citation type="submission" date="2016-10" db="EMBL/GenBank/DDBJ databases">
        <authorList>
            <person name="de Groot N.N."/>
        </authorList>
    </citation>
    <scope>NUCLEOTIDE SEQUENCE [LARGE SCALE GENOMIC DNA]</scope>
    <source>
        <strain evidence="6 7">IBRC-M 10780</strain>
    </source>
</reference>
<dbReference type="InterPro" id="IPR016164">
    <property type="entry name" value="FAD-linked_Oxase-like_C"/>
</dbReference>
<keyword evidence="2" id="KW-0274">FAD</keyword>
<evidence type="ECO:0000256" key="4">
    <source>
        <dbReference type="SAM" id="Phobius"/>
    </source>
</evidence>
<dbReference type="InterPro" id="IPR006094">
    <property type="entry name" value="Oxid_FAD_bind_N"/>
</dbReference>
<dbReference type="SUPFAM" id="SSF55103">
    <property type="entry name" value="FAD-linked oxidases, C-terminal domain"/>
    <property type="match status" value="1"/>
</dbReference>
<dbReference type="EMBL" id="FOHE01000001">
    <property type="protein sequence ID" value="SES63617.1"/>
    <property type="molecule type" value="Genomic_DNA"/>
</dbReference>
<dbReference type="STRING" id="930131.SAMN05216389_101181"/>
<organism evidence="6 7">
    <name type="scientific">Oceanobacillus limi</name>
    <dbReference type="NCBI Taxonomy" id="930131"/>
    <lineage>
        <taxon>Bacteria</taxon>
        <taxon>Bacillati</taxon>
        <taxon>Bacillota</taxon>
        <taxon>Bacilli</taxon>
        <taxon>Bacillales</taxon>
        <taxon>Bacillaceae</taxon>
        <taxon>Oceanobacillus</taxon>
    </lineage>
</organism>
<dbReference type="GO" id="GO:0003885">
    <property type="term" value="F:D-arabinono-1,4-lactone oxidase activity"/>
    <property type="evidence" value="ECO:0007669"/>
    <property type="project" value="InterPro"/>
</dbReference>
<dbReference type="PANTHER" id="PTHR43762:SF1">
    <property type="entry name" value="D-ARABINONO-1,4-LACTONE OXIDASE"/>
    <property type="match status" value="1"/>
</dbReference>
<sequence length="488" mass="55998">MSLKTRWKILLAISIYGVLVSLSILFHQQSDDLLVHDVSRLFPDHVNEIVEGNEIESFQNAIHDANENDLAVSIGGARHSQGGHSYYEDSVFLDMTSYNDIVSIEPDEKLITVESGATWADVQEAVNPYGLSVKVMQSSNVFTIGGSLSSNVHGRDPRYGSIIETVHSFRLLQFDGTIVDVTPEEHPSLFQSVIGGFGLFGVILDVTLELQDNEIYLATTESIDLDEYPEYIRKHVMDQGDVGLHFARLSASPDDLLEDMYFTTYHVVDESESDYPTKEELDDLTPLQEEEHVLRDKFAFGLSRKFDWAKTAVWDLQQKLYGENDEDEWITRNNAMRPPIEFLEYDSSRNTDILQEYFVPVDHFPTFVGDLREIVRKEDLNLLNATVRYMPKSTDATMSYAKEDMLAIVIYVNHSMSDKGIEHMEQATQQMVDAALDLGGTYYLTYQLYPTKEQLKEAYPNFDEFLRLKEQFDPNKRFMNNFYEEYES</sequence>
<keyword evidence="1" id="KW-0285">Flavoprotein</keyword>
<dbReference type="InterPro" id="IPR016169">
    <property type="entry name" value="FAD-bd_PCMH_sub2"/>
</dbReference>
<dbReference type="Gene3D" id="3.30.465.10">
    <property type="match status" value="1"/>
</dbReference>
<dbReference type="SUPFAM" id="SSF56176">
    <property type="entry name" value="FAD-binding/transporter-associated domain-like"/>
    <property type="match status" value="1"/>
</dbReference>
<dbReference type="Pfam" id="PF01565">
    <property type="entry name" value="FAD_binding_4"/>
    <property type="match status" value="1"/>
</dbReference>
<evidence type="ECO:0000256" key="2">
    <source>
        <dbReference type="ARBA" id="ARBA00022827"/>
    </source>
</evidence>
<keyword evidence="4" id="KW-0812">Transmembrane</keyword>
<feature type="domain" description="FAD-binding PCMH-type" evidence="5">
    <location>
        <begin position="42"/>
        <end position="213"/>
    </location>
</feature>
<keyword evidence="7" id="KW-1185">Reference proteome</keyword>
<dbReference type="GO" id="GO:0071949">
    <property type="term" value="F:FAD binding"/>
    <property type="evidence" value="ECO:0007669"/>
    <property type="project" value="InterPro"/>
</dbReference>
<dbReference type="InterPro" id="IPR010031">
    <property type="entry name" value="FAD_lactone_oxidase-like"/>
</dbReference>
<evidence type="ECO:0000259" key="5">
    <source>
        <dbReference type="PROSITE" id="PS51387"/>
    </source>
</evidence>
<keyword evidence="3" id="KW-0560">Oxidoreductase</keyword>
<dbReference type="Gene3D" id="1.10.45.10">
    <property type="entry name" value="Vanillyl-alcohol Oxidase, Chain A, domain 4"/>
    <property type="match status" value="1"/>
</dbReference>
<dbReference type="PROSITE" id="PS51387">
    <property type="entry name" value="FAD_PCMH"/>
    <property type="match status" value="1"/>
</dbReference>
<keyword evidence="4" id="KW-0472">Membrane</keyword>
<keyword evidence="4" id="KW-1133">Transmembrane helix</keyword>
<gene>
    <name evidence="6" type="ORF">SAMN05216389_101181</name>
</gene>